<protein>
    <submittedName>
        <fullName evidence="6">Uncharacterized protein</fullName>
    </submittedName>
</protein>
<evidence type="ECO:0000256" key="3">
    <source>
        <dbReference type="ARBA" id="ARBA00023015"/>
    </source>
</evidence>
<dbReference type="OrthoDB" id="1232at2759"/>
<evidence type="ECO:0000256" key="4">
    <source>
        <dbReference type="ARBA" id="ARBA00023163"/>
    </source>
</evidence>
<evidence type="ECO:0000256" key="2">
    <source>
        <dbReference type="ARBA" id="ARBA00005330"/>
    </source>
</evidence>
<comment type="caution">
    <text evidence="6">The sequence shown here is derived from an EMBL/GenBank/DDBJ whole genome shotgun (WGS) entry which is preliminary data.</text>
</comment>
<evidence type="ECO:0000256" key="1">
    <source>
        <dbReference type="ARBA" id="ARBA00004123"/>
    </source>
</evidence>
<dbReference type="InParanoid" id="A0A1C7LJI6"/>
<comment type="subcellular location">
    <subcellularLocation>
        <location evidence="1">Nucleus</location>
    </subcellularLocation>
</comment>
<keyword evidence="3" id="KW-0805">Transcription regulation</keyword>
<dbReference type="PANTHER" id="PTHR13556">
    <property type="entry name" value="TRANSCRIPTIONAL ADAPTER 3-RELATED"/>
    <property type="match status" value="1"/>
</dbReference>
<proteinExistence type="inferred from homology"/>
<keyword evidence="5" id="KW-0539">Nucleus</keyword>
<dbReference type="GO" id="GO:0005634">
    <property type="term" value="C:nucleus"/>
    <property type="evidence" value="ECO:0007669"/>
    <property type="project" value="UniProtKB-SubCell"/>
</dbReference>
<name>A0A1C7LJI6_9FUNG</name>
<dbReference type="Pfam" id="PF10198">
    <property type="entry name" value="Ada3"/>
    <property type="match status" value="1"/>
</dbReference>
<dbReference type="AlphaFoldDB" id="A0A1C7LJI6"/>
<dbReference type="InterPro" id="IPR019340">
    <property type="entry name" value="Histone_AcTrfase_su3"/>
</dbReference>
<feature type="non-terminal residue" evidence="6">
    <location>
        <position position="247"/>
    </location>
</feature>
<evidence type="ECO:0000313" key="7">
    <source>
        <dbReference type="Proteomes" id="UP000093000"/>
    </source>
</evidence>
<organism evidence="6 7">
    <name type="scientific">Choanephora cucurbitarum</name>
    <dbReference type="NCBI Taxonomy" id="101091"/>
    <lineage>
        <taxon>Eukaryota</taxon>
        <taxon>Fungi</taxon>
        <taxon>Fungi incertae sedis</taxon>
        <taxon>Mucoromycota</taxon>
        <taxon>Mucoromycotina</taxon>
        <taxon>Mucoromycetes</taxon>
        <taxon>Mucorales</taxon>
        <taxon>Mucorineae</taxon>
        <taxon>Choanephoraceae</taxon>
        <taxon>Choanephoroideae</taxon>
        <taxon>Choanephora</taxon>
    </lineage>
</organism>
<dbReference type="EMBL" id="LUGH01002793">
    <property type="protein sequence ID" value="OBZ63280.1"/>
    <property type="molecule type" value="Genomic_DNA"/>
</dbReference>
<reference evidence="6 7" key="1">
    <citation type="submission" date="2016-03" db="EMBL/GenBank/DDBJ databases">
        <title>Choanephora cucurbitarum.</title>
        <authorList>
            <person name="Min B."/>
            <person name="Park H."/>
            <person name="Park J.-H."/>
            <person name="Shin H.-D."/>
            <person name="Choi I.-G."/>
        </authorList>
    </citation>
    <scope>NUCLEOTIDE SEQUENCE [LARGE SCALE GENOMIC DNA]</scope>
    <source>
        <strain evidence="6 7">KUS-F28377</strain>
    </source>
</reference>
<dbReference type="GO" id="GO:0006357">
    <property type="term" value="P:regulation of transcription by RNA polymerase II"/>
    <property type="evidence" value="ECO:0007669"/>
    <property type="project" value="TreeGrafter"/>
</dbReference>
<sequence length="247" mass="28544">MLSIHLSSHLTIPPLTDLLNMKDGLESLLCLSERISSEFQRDLTIMDPSKDNLINQQTPKQEELISLCTLIGDRQITFESLSKKREGRVMSPIVKLRRLHDMPPLAITVGGRKNRPGERAEPVLPIQDEIPILTFWSTLDPYFRPLTEEDRAYLMATDQDPTDYNLASLDRYSHIAINDYGLTERVLNSLILDDMGWIKEEMKAIDTIEFEERLKQELVYVGLLEEEITEEDEISAEFRLILDELRE</sequence>
<evidence type="ECO:0000256" key="5">
    <source>
        <dbReference type="ARBA" id="ARBA00023242"/>
    </source>
</evidence>
<comment type="similarity">
    <text evidence="2">Belongs to the NGG1 family.</text>
</comment>
<accession>A0A1C7LJI6</accession>
<dbReference type="GO" id="GO:0000124">
    <property type="term" value="C:SAGA complex"/>
    <property type="evidence" value="ECO:0007669"/>
    <property type="project" value="TreeGrafter"/>
</dbReference>
<dbReference type="STRING" id="101091.A0A1C7LJI6"/>
<keyword evidence="4" id="KW-0804">Transcription</keyword>
<keyword evidence="7" id="KW-1185">Reference proteome</keyword>
<gene>
    <name evidence="6" type="ORF">A0J61_11970</name>
</gene>
<dbReference type="GO" id="GO:0003713">
    <property type="term" value="F:transcription coactivator activity"/>
    <property type="evidence" value="ECO:0007669"/>
    <property type="project" value="TreeGrafter"/>
</dbReference>
<evidence type="ECO:0000313" key="6">
    <source>
        <dbReference type="EMBL" id="OBZ63280.1"/>
    </source>
</evidence>
<dbReference type="PANTHER" id="PTHR13556:SF2">
    <property type="entry name" value="TRANSCRIPTIONAL ADAPTER 3"/>
    <property type="match status" value="1"/>
</dbReference>
<dbReference type="Proteomes" id="UP000093000">
    <property type="component" value="Unassembled WGS sequence"/>
</dbReference>